<dbReference type="Proteomes" id="UP000001075">
    <property type="component" value="Unassembled WGS sequence"/>
</dbReference>
<sequence>MSGYGTDAIIYLKALSSESVEKLPVFNKSAFKHYQMSSEAGDWCIPSREPKNLSKETVAV</sequence>
<keyword evidence="1" id="KW-0418">Kinase</keyword>
<keyword evidence="1" id="KW-0808">Transferase</keyword>
<evidence type="ECO:0000313" key="2">
    <source>
        <dbReference type="Proteomes" id="UP000001075"/>
    </source>
</evidence>
<organism evidence="1 2">
    <name type="scientific">Cricetulus griseus</name>
    <name type="common">Chinese hamster</name>
    <name type="synonym">Cricetulus barabensis griseus</name>
    <dbReference type="NCBI Taxonomy" id="10029"/>
    <lineage>
        <taxon>Eukaryota</taxon>
        <taxon>Metazoa</taxon>
        <taxon>Chordata</taxon>
        <taxon>Craniata</taxon>
        <taxon>Vertebrata</taxon>
        <taxon>Euteleostomi</taxon>
        <taxon>Mammalia</taxon>
        <taxon>Eutheria</taxon>
        <taxon>Euarchontoglires</taxon>
        <taxon>Glires</taxon>
        <taxon>Rodentia</taxon>
        <taxon>Myomorpha</taxon>
        <taxon>Muroidea</taxon>
        <taxon>Cricetidae</taxon>
        <taxon>Cricetinae</taxon>
        <taxon>Cricetulus</taxon>
    </lineage>
</organism>
<gene>
    <name evidence="1" type="ORF">I79_014111</name>
</gene>
<dbReference type="EMBL" id="JH000690">
    <property type="protein sequence ID" value="EGW06951.1"/>
    <property type="molecule type" value="Genomic_DNA"/>
</dbReference>
<dbReference type="STRING" id="10029.G3HT89"/>
<evidence type="ECO:0000313" key="1">
    <source>
        <dbReference type="EMBL" id="EGW06951.1"/>
    </source>
</evidence>
<dbReference type="InParanoid" id="G3HT89"/>
<reference evidence="2" key="1">
    <citation type="journal article" date="2011" name="Nat. Biotechnol.">
        <title>The genomic sequence of the Chinese hamster ovary (CHO)-K1 cell line.</title>
        <authorList>
            <person name="Xu X."/>
            <person name="Nagarajan H."/>
            <person name="Lewis N.E."/>
            <person name="Pan S."/>
            <person name="Cai Z."/>
            <person name="Liu X."/>
            <person name="Chen W."/>
            <person name="Xie M."/>
            <person name="Wang W."/>
            <person name="Hammond S."/>
            <person name="Andersen M.R."/>
            <person name="Neff N."/>
            <person name="Passarelli B."/>
            <person name="Koh W."/>
            <person name="Fan H.C."/>
            <person name="Wang J."/>
            <person name="Gui Y."/>
            <person name="Lee K.H."/>
            <person name="Betenbaugh M.J."/>
            <person name="Quake S.R."/>
            <person name="Famili I."/>
            <person name="Palsson B.O."/>
            <person name="Wang J."/>
        </authorList>
    </citation>
    <scope>NUCLEOTIDE SEQUENCE [LARGE SCALE GENOMIC DNA]</scope>
    <source>
        <strain evidence="2">CHO K1 cell line</strain>
    </source>
</reference>
<keyword evidence="1" id="KW-0670">Pyruvate</keyword>
<dbReference type="GO" id="GO:0016301">
    <property type="term" value="F:kinase activity"/>
    <property type="evidence" value="ECO:0007669"/>
    <property type="project" value="UniProtKB-KW"/>
</dbReference>
<protein>
    <submittedName>
        <fullName evidence="1">[Pyruvate dehydrogenase [lipoamide]] kinase isozyme 4, mitochondrial</fullName>
    </submittedName>
</protein>
<accession>G3HT89</accession>
<dbReference type="AlphaFoldDB" id="G3HT89"/>
<name>G3HT89_CRIGR</name>
<proteinExistence type="predicted"/>